<feature type="compositionally biased region" description="Basic and acidic residues" evidence="1">
    <location>
        <begin position="155"/>
        <end position="164"/>
    </location>
</feature>
<dbReference type="Proteomes" id="UP000006591">
    <property type="component" value="Chromosome 5"/>
</dbReference>
<proteinExistence type="predicted"/>
<accession>A0A0E0HBZ1</accession>
<dbReference type="Gramene" id="ONIVA05G10360.1">
    <property type="protein sequence ID" value="ONIVA05G10360.1"/>
    <property type="gene ID" value="ONIVA05G10360"/>
</dbReference>
<feature type="region of interest" description="Disordered" evidence="1">
    <location>
        <begin position="86"/>
        <end position="168"/>
    </location>
</feature>
<feature type="compositionally biased region" description="Low complexity" evidence="1">
    <location>
        <begin position="89"/>
        <end position="103"/>
    </location>
</feature>
<evidence type="ECO:0000313" key="3">
    <source>
        <dbReference type="Proteomes" id="UP000006591"/>
    </source>
</evidence>
<evidence type="ECO:0000256" key="1">
    <source>
        <dbReference type="SAM" id="MobiDB-lite"/>
    </source>
</evidence>
<organism evidence="2">
    <name type="scientific">Oryza nivara</name>
    <name type="common">Indian wild rice</name>
    <name type="synonym">Oryza sativa f. spontanea</name>
    <dbReference type="NCBI Taxonomy" id="4536"/>
    <lineage>
        <taxon>Eukaryota</taxon>
        <taxon>Viridiplantae</taxon>
        <taxon>Streptophyta</taxon>
        <taxon>Embryophyta</taxon>
        <taxon>Tracheophyta</taxon>
        <taxon>Spermatophyta</taxon>
        <taxon>Magnoliopsida</taxon>
        <taxon>Liliopsida</taxon>
        <taxon>Poales</taxon>
        <taxon>Poaceae</taxon>
        <taxon>BOP clade</taxon>
        <taxon>Oryzoideae</taxon>
        <taxon>Oryzeae</taxon>
        <taxon>Oryzinae</taxon>
        <taxon>Oryza</taxon>
    </lineage>
</organism>
<dbReference type="EnsemblPlants" id="ONIVA05G10360.1">
    <property type="protein sequence ID" value="ONIVA05G10360.1"/>
    <property type="gene ID" value="ONIVA05G10360"/>
</dbReference>
<sequence length="192" mass="20260">MGVCGCIIGGREAEQLRAQWQRATAGAVSTDPAWHGCGRCDNGRLWAGGAAIPPAPLSGGGRGVGRSSMARLGHGGERRLRVGGEEAAHPATAPHPTGADPATLGRIRRGCGQHDGGSGMDLARVTAGGRRGDSGSGSRYAPRRTARPPLWRGRTPMDMEEQRRPPSRCAAVDVRSKHQQKFIDCDVRIRSI</sequence>
<keyword evidence="3" id="KW-1185">Reference proteome</keyword>
<reference evidence="2" key="1">
    <citation type="submission" date="2015-04" db="UniProtKB">
        <authorList>
            <consortium name="EnsemblPlants"/>
        </authorList>
    </citation>
    <scope>IDENTIFICATION</scope>
    <source>
        <strain evidence="2">SL10</strain>
    </source>
</reference>
<protein>
    <submittedName>
        <fullName evidence="2">Uncharacterized protein</fullName>
    </submittedName>
</protein>
<evidence type="ECO:0000313" key="2">
    <source>
        <dbReference type="EnsemblPlants" id="ONIVA05G10360.1"/>
    </source>
</evidence>
<dbReference type="HOGENOM" id="CLU_122132_0_0_1"/>
<dbReference type="AlphaFoldDB" id="A0A0E0HBZ1"/>
<reference evidence="2" key="2">
    <citation type="submission" date="2018-04" db="EMBL/GenBank/DDBJ databases">
        <title>OnivRS2 (Oryza nivara Reference Sequence Version 2).</title>
        <authorList>
            <person name="Zhang J."/>
            <person name="Kudrna D."/>
            <person name="Lee S."/>
            <person name="Talag J."/>
            <person name="Rajasekar S."/>
            <person name="Welchert J."/>
            <person name="Hsing Y.-I."/>
            <person name="Wing R.A."/>
        </authorList>
    </citation>
    <scope>NUCLEOTIDE SEQUENCE [LARGE SCALE GENOMIC DNA]</scope>
    <source>
        <strain evidence="2">SL10</strain>
    </source>
</reference>
<name>A0A0E0HBZ1_ORYNI</name>